<proteinExistence type="predicted"/>
<evidence type="ECO:0000256" key="1">
    <source>
        <dbReference type="SAM" id="MobiDB-lite"/>
    </source>
</evidence>
<feature type="region of interest" description="Disordered" evidence="1">
    <location>
        <begin position="46"/>
        <end position="69"/>
    </location>
</feature>
<organism evidence="2">
    <name type="scientific">Sesamum latifolium</name>
    <dbReference type="NCBI Taxonomy" id="2727402"/>
    <lineage>
        <taxon>Eukaryota</taxon>
        <taxon>Viridiplantae</taxon>
        <taxon>Streptophyta</taxon>
        <taxon>Embryophyta</taxon>
        <taxon>Tracheophyta</taxon>
        <taxon>Spermatophyta</taxon>
        <taxon>Magnoliopsida</taxon>
        <taxon>eudicotyledons</taxon>
        <taxon>Gunneridae</taxon>
        <taxon>Pentapetalae</taxon>
        <taxon>asterids</taxon>
        <taxon>lamiids</taxon>
        <taxon>Lamiales</taxon>
        <taxon>Pedaliaceae</taxon>
        <taxon>Sesamum</taxon>
    </lineage>
</organism>
<gene>
    <name evidence="2" type="ORF">Slati_3518300</name>
</gene>
<feature type="compositionally biased region" description="Basic and acidic residues" evidence="1">
    <location>
        <begin position="11"/>
        <end position="20"/>
    </location>
</feature>
<dbReference type="EMBL" id="JACGWN010000012">
    <property type="protein sequence ID" value="KAL0416864.1"/>
    <property type="molecule type" value="Genomic_DNA"/>
</dbReference>
<reference evidence="2" key="2">
    <citation type="journal article" date="2024" name="Plant">
        <title>Genomic evolution and insights into agronomic trait innovations of Sesamum species.</title>
        <authorList>
            <person name="Miao H."/>
            <person name="Wang L."/>
            <person name="Qu L."/>
            <person name="Liu H."/>
            <person name="Sun Y."/>
            <person name="Le M."/>
            <person name="Wang Q."/>
            <person name="Wei S."/>
            <person name="Zheng Y."/>
            <person name="Lin W."/>
            <person name="Duan Y."/>
            <person name="Cao H."/>
            <person name="Xiong S."/>
            <person name="Wang X."/>
            <person name="Wei L."/>
            <person name="Li C."/>
            <person name="Ma Q."/>
            <person name="Ju M."/>
            <person name="Zhao R."/>
            <person name="Li G."/>
            <person name="Mu C."/>
            <person name="Tian Q."/>
            <person name="Mei H."/>
            <person name="Zhang T."/>
            <person name="Gao T."/>
            <person name="Zhang H."/>
        </authorList>
    </citation>
    <scope>NUCLEOTIDE SEQUENCE</scope>
    <source>
        <strain evidence="2">KEN1</strain>
    </source>
</reference>
<dbReference type="AlphaFoldDB" id="A0AAW2UIQ2"/>
<name>A0AAW2UIQ2_9LAMI</name>
<reference evidence="2" key="1">
    <citation type="submission" date="2020-06" db="EMBL/GenBank/DDBJ databases">
        <authorList>
            <person name="Li T."/>
            <person name="Hu X."/>
            <person name="Zhang T."/>
            <person name="Song X."/>
            <person name="Zhang H."/>
            <person name="Dai N."/>
            <person name="Sheng W."/>
            <person name="Hou X."/>
            <person name="Wei L."/>
        </authorList>
    </citation>
    <scope>NUCLEOTIDE SEQUENCE</scope>
    <source>
        <strain evidence="2">KEN1</strain>
        <tissue evidence="2">Leaf</tissue>
    </source>
</reference>
<feature type="compositionally biased region" description="Polar residues" evidence="1">
    <location>
        <begin position="1"/>
        <end position="10"/>
    </location>
</feature>
<sequence length="97" mass="10502">MVGSSTNSMDKASKMLKLNEGRATPSSQAVKIATLAAPFPTLNIPVRQAPKVDETRNSEKQASQMQLPPDVDSTFLQQMLNLTPKQLSSCHQTSSSK</sequence>
<feature type="region of interest" description="Disordered" evidence="1">
    <location>
        <begin position="1"/>
        <end position="25"/>
    </location>
</feature>
<protein>
    <submittedName>
        <fullName evidence="2">Uncharacterized protein</fullName>
    </submittedName>
</protein>
<comment type="caution">
    <text evidence="2">The sequence shown here is derived from an EMBL/GenBank/DDBJ whole genome shotgun (WGS) entry which is preliminary data.</text>
</comment>
<evidence type="ECO:0000313" key="2">
    <source>
        <dbReference type="EMBL" id="KAL0416864.1"/>
    </source>
</evidence>
<feature type="compositionally biased region" description="Basic and acidic residues" evidence="1">
    <location>
        <begin position="50"/>
        <end position="59"/>
    </location>
</feature>
<accession>A0AAW2UIQ2</accession>